<keyword evidence="2" id="KW-1185">Reference proteome</keyword>
<evidence type="ECO:0000313" key="1">
    <source>
        <dbReference type="EMBL" id="KAK8196624.1"/>
    </source>
</evidence>
<protein>
    <submittedName>
        <fullName evidence="1">Uncharacterized protein</fullName>
    </submittedName>
</protein>
<sequence length="599" mass="65521">MSRLDLQLPQARSSKTALHHSDNSTATTYTIIHPSYKSVQDIDNSRLSQDQHHRAARYRSSSTTDLLTNNNTVALDPDRISISTSRSFQLQSTEHAEKQPLDYSPYRSGHNDNSDQHSPSATAPADSSDPPPFSSHNFPSLYFPEPSDTAQAYHNLVTDCAPESLPAFAAPAPPFEAPSSSSVGGVIAETKAALPRDTKDGSSSKDIDDGEPPPPYTEGSSPLDGFTYVMAAAGGAASIITQVSQGGPAPINTLAGQDMTYIEVAWWDWLSIMTGVSDEHITLDLRGTRFTLSRDELLTLPEFVLLSLFPNGLLPDGHMNSYHDGDVYPVDVSSPSPYPRIVTSLSPPVTINELHTVLSNPNIYLSDILYHSQYDPASLQYMLDFFRQVAQTIPTESDQPEPSPFSQSGDAQGPGTVPIEPMAGNARDMLQDRAGIIVLREDLDFYAIPPRRDIEQTEMIEVKRAAGKALLAQDGIFSGLRKSEEPGTTEQHLIEMLTAGGFNHDDRWGHRAGEPNKAVICSIALARLRTDTRGSDAANSNAVGMAQKLLLFWRKPARRCWWEGVDLGNVEGVEGKLKVWIRRVWTLEMVSATPEDIIG</sequence>
<accession>A0ACC3S6S3</accession>
<reference evidence="1" key="1">
    <citation type="submission" date="2024-02" db="EMBL/GenBank/DDBJ databases">
        <title>Metagenome Assembled Genome of Zalaria obscura JY119.</title>
        <authorList>
            <person name="Vighnesh L."/>
            <person name="Jagadeeshwari U."/>
            <person name="Venkata Ramana C."/>
            <person name="Sasikala C."/>
        </authorList>
    </citation>
    <scope>NUCLEOTIDE SEQUENCE</scope>
    <source>
        <strain evidence="1">JY119</strain>
    </source>
</reference>
<dbReference type="Proteomes" id="UP001320706">
    <property type="component" value="Unassembled WGS sequence"/>
</dbReference>
<comment type="caution">
    <text evidence="1">The sequence shown here is derived from an EMBL/GenBank/DDBJ whole genome shotgun (WGS) entry which is preliminary data.</text>
</comment>
<evidence type="ECO:0000313" key="2">
    <source>
        <dbReference type="Proteomes" id="UP001320706"/>
    </source>
</evidence>
<name>A0ACC3S6S3_9PEZI</name>
<dbReference type="EMBL" id="JAMKPW020000041">
    <property type="protein sequence ID" value="KAK8196624.1"/>
    <property type="molecule type" value="Genomic_DNA"/>
</dbReference>
<proteinExistence type="predicted"/>
<organism evidence="1 2">
    <name type="scientific">Zalaria obscura</name>
    <dbReference type="NCBI Taxonomy" id="2024903"/>
    <lineage>
        <taxon>Eukaryota</taxon>
        <taxon>Fungi</taxon>
        <taxon>Dikarya</taxon>
        <taxon>Ascomycota</taxon>
        <taxon>Pezizomycotina</taxon>
        <taxon>Dothideomycetes</taxon>
        <taxon>Dothideomycetidae</taxon>
        <taxon>Dothideales</taxon>
        <taxon>Zalariaceae</taxon>
        <taxon>Zalaria</taxon>
    </lineage>
</organism>
<gene>
    <name evidence="1" type="ORF">M8818_006789</name>
</gene>